<sequence>MTASDLQDLLTATLLRQYGGSRRRWKTVLGAMRVYDPATHPHCNWSVAPSGSVAEVAAIEALLDRVRGEHPIVSEG</sequence>
<reference evidence="1 2" key="1">
    <citation type="submission" date="2020-08" db="EMBL/GenBank/DDBJ databases">
        <title>Genomic Encyclopedia of Type Strains, Phase IV (KMG-IV): sequencing the most valuable type-strain genomes for metagenomic binning, comparative biology and taxonomic classification.</title>
        <authorList>
            <person name="Goeker M."/>
        </authorList>
    </citation>
    <scope>NUCLEOTIDE SEQUENCE [LARGE SCALE GENOMIC DNA]</scope>
    <source>
        <strain evidence="1 2">DSM 26736</strain>
    </source>
</reference>
<evidence type="ECO:0000313" key="1">
    <source>
        <dbReference type="EMBL" id="MBB5710588.1"/>
    </source>
</evidence>
<protein>
    <submittedName>
        <fullName evidence="1">Uncharacterized protein</fullName>
    </submittedName>
</protein>
<dbReference type="AlphaFoldDB" id="A0A840YIA6"/>
<comment type="caution">
    <text evidence="1">The sequence shown here is derived from an EMBL/GenBank/DDBJ whole genome shotgun (WGS) entry which is preliminary data.</text>
</comment>
<keyword evidence="2" id="KW-1185">Reference proteome</keyword>
<dbReference type="EMBL" id="JACIJF010000004">
    <property type="protein sequence ID" value="MBB5710588.1"/>
    <property type="molecule type" value="Genomic_DNA"/>
</dbReference>
<evidence type="ECO:0000313" key="2">
    <source>
        <dbReference type="Proteomes" id="UP000527143"/>
    </source>
</evidence>
<dbReference type="RefSeq" id="WP_184086635.1">
    <property type="nucleotide sequence ID" value="NZ_JACIJF010000004.1"/>
</dbReference>
<accession>A0A840YIA6</accession>
<gene>
    <name evidence="1" type="ORF">FHT02_001819</name>
</gene>
<organism evidence="1 2">
    <name type="scientific">Sphingomonas xinjiangensis</name>
    <dbReference type="NCBI Taxonomy" id="643568"/>
    <lineage>
        <taxon>Bacteria</taxon>
        <taxon>Pseudomonadati</taxon>
        <taxon>Pseudomonadota</taxon>
        <taxon>Alphaproteobacteria</taxon>
        <taxon>Sphingomonadales</taxon>
        <taxon>Sphingomonadaceae</taxon>
        <taxon>Sphingomonas</taxon>
    </lineage>
</organism>
<name>A0A840YIA6_9SPHN</name>
<proteinExistence type="predicted"/>
<dbReference type="Proteomes" id="UP000527143">
    <property type="component" value="Unassembled WGS sequence"/>
</dbReference>